<name>V5KY80_9MYRT</name>
<sequence>DYISTKNRMTNPYDTQMESALPLATTLPEATLVPFYQSSVCDLGHATKASLKSDSGLTYNNVSNIPVPRKRTRDTFDELNNAFNVVSQKLPKMSSFMDQDLALFQIQQQQQDSEISNIIEEHT</sequence>
<reference evidence="1" key="1">
    <citation type="submission" date="2013-07" db="EMBL/GenBank/DDBJ databases">
        <title>Recent population admixture at the southern South China Sea revealed by both Illumina and Sanger sequencing.</title>
        <authorList>
            <person name="Li J."/>
            <person name="Yang Y."/>
            <person name="Fang L."/>
            <person name="Guo M."/>
            <person name="Zhou R."/>
            <person name="Shi S."/>
        </authorList>
    </citation>
    <scope>NUCLEOTIDE SEQUENCE</scope>
    <source>
        <strain evidence="1">Lr127</strain>
    </source>
</reference>
<protein>
    <submittedName>
        <fullName evidence="1">Uncharacterized protein</fullName>
    </submittedName>
</protein>
<dbReference type="EMBL" id="KF496926">
    <property type="protein sequence ID" value="AHA42653.1"/>
    <property type="molecule type" value="Genomic_DNA"/>
</dbReference>
<evidence type="ECO:0000313" key="1">
    <source>
        <dbReference type="EMBL" id="AHA42653.1"/>
    </source>
</evidence>
<dbReference type="AlphaFoldDB" id="V5KY80"/>
<accession>V5KY80</accession>
<organism evidence="1">
    <name type="scientific">Lumnitzera racemosa</name>
    <dbReference type="NCBI Taxonomy" id="99438"/>
    <lineage>
        <taxon>Eukaryota</taxon>
        <taxon>Viridiplantae</taxon>
        <taxon>Streptophyta</taxon>
        <taxon>Embryophyta</taxon>
        <taxon>Tracheophyta</taxon>
        <taxon>Spermatophyta</taxon>
        <taxon>Magnoliopsida</taxon>
        <taxon>eudicotyledons</taxon>
        <taxon>Gunneridae</taxon>
        <taxon>Pentapetalae</taxon>
        <taxon>rosids</taxon>
        <taxon>malvids</taxon>
        <taxon>Myrtales</taxon>
        <taxon>Combretaceae</taxon>
        <taxon>Lumnitzera</taxon>
    </lineage>
</organism>
<feature type="non-terminal residue" evidence="1">
    <location>
        <position position="123"/>
    </location>
</feature>
<feature type="non-terminal residue" evidence="1">
    <location>
        <position position="1"/>
    </location>
</feature>
<proteinExistence type="predicted"/>